<evidence type="ECO:0000259" key="11">
    <source>
        <dbReference type="Pfam" id="PF01052"/>
    </source>
</evidence>
<dbReference type="InterPro" id="IPR036429">
    <property type="entry name" value="SpoA-like_sf"/>
</dbReference>
<feature type="domain" description="Flagellar motor switch protein FliN-like C-terminal" evidence="11">
    <location>
        <begin position="229"/>
        <end position="298"/>
    </location>
</feature>
<evidence type="ECO:0000256" key="6">
    <source>
        <dbReference type="ARBA" id="ARBA00022500"/>
    </source>
</evidence>
<evidence type="ECO:0000313" key="13">
    <source>
        <dbReference type="Proteomes" id="UP001597371"/>
    </source>
</evidence>
<evidence type="ECO:0000256" key="7">
    <source>
        <dbReference type="ARBA" id="ARBA00022779"/>
    </source>
</evidence>
<dbReference type="Proteomes" id="UP001597371">
    <property type="component" value="Unassembled WGS sequence"/>
</dbReference>
<dbReference type="InterPro" id="IPR001543">
    <property type="entry name" value="FliN-like_C"/>
</dbReference>
<comment type="function">
    <text evidence="10">FliM is one of three proteins (FliG, FliN, FliM) that forms the rotor-mounted switch complex (C ring), located at the base of the basal body. This complex interacts with the CheY and CheZ chemotaxis proteins, in addition to contacting components of the motor that determine the direction of flagellar rotation.</text>
</comment>
<reference evidence="13" key="1">
    <citation type="journal article" date="2019" name="Int. J. Syst. Evol. Microbiol.">
        <title>The Global Catalogue of Microorganisms (GCM) 10K type strain sequencing project: providing services to taxonomists for standard genome sequencing and annotation.</title>
        <authorList>
            <consortium name="The Broad Institute Genomics Platform"/>
            <consortium name="The Broad Institute Genome Sequencing Center for Infectious Disease"/>
            <person name="Wu L."/>
            <person name="Ma J."/>
        </authorList>
    </citation>
    <scope>NUCLEOTIDE SEQUENCE [LARGE SCALE GENOMIC DNA]</scope>
    <source>
        <strain evidence="13">ZS-35-S2</strain>
    </source>
</reference>
<evidence type="ECO:0000313" key="12">
    <source>
        <dbReference type="EMBL" id="MFD2236374.1"/>
    </source>
</evidence>
<gene>
    <name evidence="12" type="ORF">ACFSKQ_02710</name>
</gene>
<dbReference type="RefSeq" id="WP_209735683.1">
    <property type="nucleotide sequence ID" value="NZ_CP072611.1"/>
</dbReference>
<dbReference type="Gene3D" id="2.30.330.10">
    <property type="entry name" value="SpoA-like"/>
    <property type="match status" value="1"/>
</dbReference>
<comment type="similarity">
    <text evidence="3">Belongs to the FliM family.</text>
</comment>
<comment type="subcellular location">
    <subcellularLocation>
        <location evidence="1">Bacterial flagellum basal body</location>
    </subcellularLocation>
    <subcellularLocation>
        <location evidence="2">Cell membrane</location>
        <topology evidence="2">Peripheral membrane protein</topology>
    </subcellularLocation>
</comment>
<name>A0ABW5CGI5_9HYPH</name>
<evidence type="ECO:0000256" key="5">
    <source>
        <dbReference type="ARBA" id="ARBA00022475"/>
    </source>
</evidence>
<dbReference type="InterPro" id="IPR028976">
    <property type="entry name" value="CheC-like_sf"/>
</dbReference>
<keyword evidence="8" id="KW-0472">Membrane</keyword>
<keyword evidence="13" id="KW-1185">Reference proteome</keyword>
<dbReference type="PANTHER" id="PTHR30034:SF6">
    <property type="entry name" value="YOP PROTEINS TRANSLOCATION PROTEIN Q"/>
    <property type="match status" value="1"/>
</dbReference>
<keyword evidence="6" id="KW-0145">Chemotaxis</keyword>
<keyword evidence="7" id="KW-0283">Flagellar rotation</keyword>
<evidence type="ECO:0000256" key="1">
    <source>
        <dbReference type="ARBA" id="ARBA00004117"/>
    </source>
</evidence>
<evidence type="ECO:0000256" key="9">
    <source>
        <dbReference type="ARBA" id="ARBA00023143"/>
    </source>
</evidence>
<dbReference type="EMBL" id="JBHUIJ010000002">
    <property type="protein sequence ID" value="MFD2236374.1"/>
    <property type="molecule type" value="Genomic_DNA"/>
</dbReference>
<keyword evidence="12" id="KW-0966">Cell projection</keyword>
<keyword evidence="12" id="KW-0282">Flagellum</keyword>
<organism evidence="12 13">
    <name type="scientific">Aureimonas populi</name>
    <dbReference type="NCBI Taxonomy" id="1701758"/>
    <lineage>
        <taxon>Bacteria</taxon>
        <taxon>Pseudomonadati</taxon>
        <taxon>Pseudomonadota</taxon>
        <taxon>Alphaproteobacteria</taxon>
        <taxon>Hyphomicrobiales</taxon>
        <taxon>Aurantimonadaceae</taxon>
        <taxon>Aureimonas</taxon>
    </lineage>
</organism>
<evidence type="ECO:0000256" key="4">
    <source>
        <dbReference type="ARBA" id="ARBA00021898"/>
    </source>
</evidence>
<protein>
    <recommendedName>
        <fullName evidence="4">Flagellar motor switch protein FliM</fullName>
    </recommendedName>
</protein>
<keyword evidence="5" id="KW-1003">Cell membrane</keyword>
<evidence type="ECO:0000256" key="2">
    <source>
        <dbReference type="ARBA" id="ARBA00004202"/>
    </source>
</evidence>
<evidence type="ECO:0000256" key="3">
    <source>
        <dbReference type="ARBA" id="ARBA00011049"/>
    </source>
</evidence>
<dbReference type="PANTHER" id="PTHR30034">
    <property type="entry name" value="FLAGELLAR MOTOR SWITCH PROTEIN FLIM"/>
    <property type="match status" value="1"/>
</dbReference>
<dbReference type="Gene3D" id="3.40.1550.10">
    <property type="entry name" value="CheC-like"/>
    <property type="match status" value="1"/>
</dbReference>
<keyword evidence="9" id="KW-0975">Bacterial flagellum</keyword>
<comment type="caution">
    <text evidence="12">The sequence shown here is derived from an EMBL/GenBank/DDBJ whole genome shotgun (WGS) entry which is preliminary data.</text>
</comment>
<dbReference type="Pfam" id="PF01052">
    <property type="entry name" value="FliMN_C"/>
    <property type="match status" value="1"/>
</dbReference>
<dbReference type="SUPFAM" id="SSF101801">
    <property type="entry name" value="Surface presentation of antigens (SPOA)"/>
    <property type="match status" value="1"/>
</dbReference>
<accession>A0ABW5CGI5</accession>
<proteinExistence type="inferred from homology"/>
<keyword evidence="12" id="KW-0969">Cilium</keyword>
<evidence type="ECO:0000256" key="8">
    <source>
        <dbReference type="ARBA" id="ARBA00023136"/>
    </source>
</evidence>
<sequence>MVLTAERNIGAKLRSAARVEPDRLPRLRALGAEWAQGVAQMLAAEFGQAPQIEFTGASSLALRAGEPLASPVRLMALAPSPGWPRPALVMIEDGVADVVVEGLFGGDGGAGRPSGRALSALDRRFCHLFAERLVSHGNRVFEPIMAPGMAVEKLMGEGIEEHLSQMCEDEPQIFVEMNFRVHVGTLKARLRVALPQAALALHRRKLDRLPEPAPALADEGWARDMEEGLQHADMHLRALLDERSTTLGEIARFTVGQTIVLDTGTESLITVECEEQRLFRGRMGRDRESYLVRIEEKIDPTEEFIDDILSH</sequence>
<evidence type="ECO:0000256" key="10">
    <source>
        <dbReference type="ARBA" id="ARBA00025044"/>
    </source>
</evidence>